<dbReference type="GO" id="GO:0016887">
    <property type="term" value="F:ATP hydrolysis activity"/>
    <property type="evidence" value="ECO:0007669"/>
    <property type="project" value="InterPro"/>
</dbReference>
<dbReference type="GO" id="GO:0045037">
    <property type="term" value="P:protein import into chloroplast stroma"/>
    <property type="evidence" value="ECO:0007669"/>
    <property type="project" value="TreeGrafter"/>
</dbReference>
<comment type="similarity">
    <text evidence="3">In the C-terminal section; belongs to the peptidase M41 family.</text>
</comment>
<comment type="cofactor">
    <cofactor evidence="1">
        <name>Zn(2+)</name>
        <dbReference type="ChEBI" id="CHEBI:29105"/>
    </cofactor>
</comment>
<evidence type="ECO:0000256" key="11">
    <source>
        <dbReference type="ARBA" id="ARBA00022840"/>
    </source>
</evidence>
<dbReference type="GO" id="GO:0006508">
    <property type="term" value="P:proteolysis"/>
    <property type="evidence" value="ECO:0007669"/>
    <property type="project" value="UniProtKB-KW"/>
</dbReference>
<evidence type="ECO:0000256" key="8">
    <source>
        <dbReference type="ARBA" id="ARBA00022741"/>
    </source>
</evidence>
<dbReference type="SMART" id="SM00382">
    <property type="entry name" value="AAA"/>
    <property type="match status" value="1"/>
</dbReference>
<dbReference type="GO" id="GO:0005524">
    <property type="term" value="F:ATP binding"/>
    <property type="evidence" value="ECO:0007669"/>
    <property type="project" value="UniProtKB-KW"/>
</dbReference>
<keyword evidence="8" id="KW-0547">Nucleotide-binding</keyword>
<accession>A0A2P6TY06</accession>
<dbReference type="GO" id="GO:0046872">
    <property type="term" value="F:metal ion binding"/>
    <property type="evidence" value="ECO:0007669"/>
    <property type="project" value="UniProtKB-KW"/>
</dbReference>
<evidence type="ECO:0000259" key="17">
    <source>
        <dbReference type="SMART" id="SM00382"/>
    </source>
</evidence>
<evidence type="ECO:0000256" key="5">
    <source>
        <dbReference type="ARBA" id="ARBA00022670"/>
    </source>
</evidence>
<organism evidence="18 19">
    <name type="scientific">Chlorella sorokiniana</name>
    <name type="common">Freshwater green alga</name>
    <dbReference type="NCBI Taxonomy" id="3076"/>
    <lineage>
        <taxon>Eukaryota</taxon>
        <taxon>Viridiplantae</taxon>
        <taxon>Chlorophyta</taxon>
        <taxon>core chlorophytes</taxon>
        <taxon>Trebouxiophyceae</taxon>
        <taxon>Chlorellales</taxon>
        <taxon>Chlorellaceae</taxon>
        <taxon>Chlorella clade</taxon>
        <taxon>Chlorella</taxon>
    </lineage>
</organism>
<dbReference type="InterPro" id="IPR041569">
    <property type="entry name" value="AAA_lid_3"/>
</dbReference>
<feature type="region of interest" description="Disordered" evidence="16">
    <location>
        <begin position="159"/>
        <end position="193"/>
    </location>
</feature>
<dbReference type="Pfam" id="PF01434">
    <property type="entry name" value="Peptidase_M41"/>
    <property type="match status" value="1"/>
</dbReference>
<comment type="similarity">
    <text evidence="4">In the N-terminal section; belongs to the AAA ATPase family.</text>
</comment>
<feature type="compositionally biased region" description="Low complexity" evidence="16">
    <location>
        <begin position="159"/>
        <end position="189"/>
    </location>
</feature>
<dbReference type="GO" id="GO:0004176">
    <property type="term" value="F:ATP-dependent peptidase activity"/>
    <property type="evidence" value="ECO:0007669"/>
    <property type="project" value="InterPro"/>
</dbReference>
<dbReference type="InterPro" id="IPR003593">
    <property type="entry name" value="AAA+_ATPase"/>
</dbReference>
<proteinExistence type="inferred from homology"/>
<dbReference type="GO" id="GO:0051301">
    <property type="term" value="P:cell division"/>
    <property type="evidence" value="ECO:0007669"/>
    <property type="project" value="UniProtKB-KW"/>
</dbReference>
<dbReference type="SUPFAM" id="SSF140990">
    <property type="entry name" value="FtsH protease domain-like"/>
    <property type="match status" value="1"/>
</dbReference>
<keyword evidence="11" id="KW-0067">ATP-binding</keyword>
<keyword evidence="12" id="KW-1133">Transmembrane helix</keyword>
<keyword evidence="15" id="KW-0472">Membrane</keyword>
<evidence type="ECO:0000256" key="9">
    <source>
        <dbReference type="ARBA" id="ARBA00022801"/>
    </source>
</evidence>
<dbReference type="SUPFAM" id="SSF52540">
    <property type="entry name" value="P-loop containing nucleoside triphosphate hydrolases"/>
    <property type="match status" value="1"/>
</dbReference>
<keyword evidence="10" id="KW-0862">Zinc</keyword>
<keyword evidence="18" id="KW-0132">Cell division</keyword>
<dbReference type="InterPro" id="IPR005936">
    <property type="entry name" value="FtsH"/>
</dbReference>
<evidence type="ECO:0000256" key="16">
    <source>
        <dbReference type="SAM" id="MobiDB-lite"/>
    </source>
</evidence>
<dbReference type="OrthoDB" id="1413014at2759"/>
<dbReference type="HAMAP" id="MF_01458">
    <property type="entry name" value="FtsH"/>
    <property type="match status" value="1"/>
</dbReference>
<feature type="region of interest" description="Disordered" evidence="16">
    <location>
        <begin position="1"/>
        <end position="21"/>
    </location>
</feature>
<evidence type="ECO:0000256" key="10">
    <source>
        <dbReference type="ARBA" id="ARBA00022833"/>
    </source>
</evidence>
<dbReference type="FunFam" id="3.40.50.300:FF:000195">
    <property type="entry name" value="ATP-dependent zinc metalloprotease FTSH 11"/>
    <property type="match status" value="1"/>
</dbReference>
<keyword evidence="9" id="KW-0378">Hydrolase</keyword>
<evidence type="ECO:0000256" key="15">
    <source>
        <dbReference type="ARBA" id="ARBA00023136"/>
    </source>
</evidence>
<dbReference type="Gene3D" id="1.20.58.760">
    <property type="entry name" value="Peptidase M41"/>
    <property type="match status" value="1"/>
</dbReference>
<keyword evidence="5 18" id="KW-0645">Protease</keyword>
<dbReference type="FunFam" id="1.10.8.60:FF:000001">
    <property type="entry name" value="ATP-dependent zinc metalloprotease FtsH"/>
    <property type="match status" value="1"/>
</dbReference>
<evidence type="ECO:0000313" key="18">
    <source>
        <dbReference type="EMBL" id="PRW58928.1"/>
    </source>
</evidence>
<keyword evidence="13" id="KW-0482">Metalloprotease</keyword>
<evidence type="ECO:0000256" key="12">
    <source>
        <dbReference type="ARBA" id="ARBA00022989"/>
    </source>
</evidence>
<dbReference type="InterPro" id="IPR037219">
    <property type="entry name" value="Peptidase_M41-like"/>
</dbReference>
<feature type="compositionally biased region" description="Low complexity" evidence="16">
    <location>
        <begin position="89"/>
        <end position="116"/>
    </location>
</feature>
<gene>
    <name evidence="18" type="ORF">C2E21_2408</name>
</gene>
<keyword evidence="18" id="KW-0131">Cell cycle</keyword>
<dbReference type="Gene3D" id="3.40.50.300">
    <property type="entry name" value="P-loop containing nucleotide triphosphate hydrolases"/>
    <property type="match status" value="1"/>
</dbReference>
<protein>
    <submittedName>
        <fullName evidence="18">Cell division protease ftsH isoform 1</fullName>
    </submittedName>
</protein>
<evidence type="ECO:0000256" key="14">
    <source>
        <dbReference type="ARBA" id="ARBA00023128"/>
    </source>
</evidence>
<evidence type="ECO:0000256" key="13">
    <source>
        <dbReference type="ARBA" id="ARBA00023049"/>
    </source>
</evidence>
<evidence type="ECO:0000256" key="7">
    <source>
        <dbReference type="ARBA" id="ARBA00022723"/>
    </source>
</evidence>
<dbReference type="Pfam" id="PF00004">
    <property type="entry name" value="AAA"/>
    <property type="match status" value="1"/>
</dbReference>
<dbReference type="InterPro" id="IPR027417">
    <property type="entry name" value="P-loop_NTPase"/>
</dbReference>
<evidence type="ECO:0000256" key="1">
    <source>
        <dbReference type="ARBA" id="ARBA00001947"/>
    </source>
</evidence>
<dbReference type="Pfam" id="PF17862">
    <property type="entry name" value="AAA_lid_3"/>
    <property type="match status" value="1"/>
</dbReference>
<dbReference type="PANTHER" id="PTHR23076">
    <property type="entry name" value="METALLOPROTEASE M41 FTSH"/>
    <property type="match status" value="1"/>
</dbReference>
<dbReference type="CDD" id="cd19501">
    <property type="entry name" value="RecA-like_FtsH"/>
    <property type="match status" value="1"/>
</dbReference>
<dbReference type="GO" id="GO:0004222">
    <property type="term" value="F:metalloendopeptidase activity"/>
    <property type="evidence" value="ECO:0007669"/>
    <property type="project" value="InterPro"/>
</dbReference>
<dbReference type="Proteomes" id="UP000239899">
    <property type="component" value="Unassembled WGS sequence"/>
</dbReference>
<feature type="region of interest" description="Disordered" evidence="16">
    <location>
        <begin position="60"/>
        <end position="117"/>
    </location>
</feature>
<comment type="caution">
    <text evidence="18">The sequence shown here is derived from an EMBL/GenBank/DDBJ whole genome shotgun (WGS) entry which is preliminary data.</text>
</comment>
<dbReference type="Gene3D" id="1.10.8.60">
    <property type="match status" value="1"/>
</dbReference>
<name>A0A2P6TY06_CHLSO</name>
<dbReference type="GO" id="GO:0009507">
    <property type="term" value="C:chloroplast"/>
    <property type="evidence" value="ECO:0007669"/>
    <property type="project" value="TreeGrafter"/>
</dbReference>
<sequence length="941" mass="97375">MTLRLAAAAAPPCRPSAAPLPRATCSCGSLRSSSLLRLQQTRPLPLRHLRQRLLRTAGSTALGAGEEGQEAEGVLAAEHSSTAARDAEPGPSSSSAAASSSTDGGSDAAAGDSGEAASKEGLDGLLRAARLSFAAAKLEVAKTEAAKLDAKREAARAEAAQAEAELEALQTAAATSGAAPAAEGGNEEAPAPPPTLSAALATFFRVLGDTLSLLLRLVLVEPLSWVLDRMGLQALVVQRELAKLEKAAAEGPLDPARLAAVLRAFNKHGHHTAVVDLVEARCLGRGGAPAAALSAGATGGRFAVNAAVVREYLTALVVTGRLAQFGDDPSAAPDQGQSHRSLRQLLAELQALSAGEQVPDAPGATVAHPLHVIVQSQDKGGSGPLSFLSNFLWSCIGITAVMYVMTAGAAAVRRLQGGGASAMPGGLPGAGAGVAAATRSEGGMFAAKEYSKENLPEKSVKKFKDVKGCNEAIGELQEIVEYLKHPDKFTRLGGKLPKGVLLTGPPGTGKTLLARAVAGEAGVPFFYKAGSEFDEMFVGVGSRRVRSLFAAAKRKAPCIIFIDEIDAMGGKRTNWESSGGSRKTLNQLLTDMDGFEENSGIVVMAATNLPELLDSALTRPGRFDRQVAVTLPDVRGRQEILDLYLAGKPVAPDVDTELLARRTPGFSGAELANLVNESALLAARHDSDAITTQLLDEARDKILMGTPRVITQSEEARKLTAYHEGGHALVALYTPGAKPIHKATIVPRGHALGMVSQVPEKDEYSVTRQQMLAQIDVCMGGKAAEELIFGEDHVTSGATSDLRQATRLARHMVVDCGMSDAIGPVAVGEEQSPSTRQAVDAEVQGMLKAAYHRVISLLKTREAELHSLAQALLQNETLTLAEIRALLDGPSSPEVPGGGSGSQRQAEGEEAGLESGSSDVVSPVPAPAAAAAAAAAVPPAA</sequence>
<comment type="subcellular location">
    <subcellularLocation>
        <location evidence="2">Mitochondrion membrane</location>
    </subcellularLocation>
</comment>
<feature type="domain" description="AAA+ ATPase" evidence="17">
    <location>
        <begin position="496"/>
        <end position="633"/>
    </location>
</feature>
<dbReference type="GO" id="GO:0031966">
    <property type="term" value="C:mitochondrial membrane"/>
    <property type="evidence" value="ECO:0007669"/>
    <property type="project" value="UniProtKB-SubCell"/>
</dbReference>
<dbReference type="FunFam" id="1.20.58.760:FF:000002">
    <property type="entry name" value="ATP-dependent zinc metalloprotease FtsH"/>
    <property type="match status" value="1"/>
</dbReference>
<evidence type="ECO:0000313" key="19">
    <source>
        <dbReference type="Proteomes" id="UP000239899"/>
    </source>
</evidence>
<evidence type="ECO:0000256" key="4">
    <source>
        <dbReference type="ARBA" id="ARBA00010550"/>
    </source>
</evidence>
<evidence type="ECO:0000256" key="2">
    <source>
        <dbReference type="ARBA" id="ARBA00004325"/>
    </source>
</evidence>
<keyword evidence="19" id="KW-1185">Reference proteome</keyword>
<dbReference type="EMBL" id="LHPG02000004">
    <property type="protein sequence ID" value="PRW58928.1"/>
    <property type="molecule type" value="Genomic_DNA"/>
</dbReference>
<dbReference type="PROSITE" id="PS00674">
    <property type="entry name" value="AAA"/>
    <property type="match status" value="1"/>
</dbReference>
<dbReference type="InterPro" id="IPR003960">
    <property type="entry name" value="ATPase_AAA_CS"/>
</dbReference>
<dbReference type="InterPro" id="IPR003959">
    <property type="entry name" value="ATPase_AAA_core"/>
</dbReference>
<keyword evidence="7" id="KW-0479">Metal-binding</keyword>
<dbReference type="AlphaFoldDB" id="A0A2P6TY06"/>
<reference evidence="18 19" key="1">
    <citation type="journal article" date="2018" name="Plant J.">
        <title>Genome sequences of Chlorella sorokiniana UTEX 1602 and Micractinium conductrix SAG 241.80: implications to maltose excretion by a green alga.</title>
        <authorList>
            <person name="Arriola M.B."/>
            <person name="Velmurugan N."/>
            <person name="Zhang Y."/>
            <person name="Plunkett M.H."/>
            <person name="Hondzo H."/>
            <person name="Barney B.M."/>
        </authorList>
    </citation>
    <scope>NUCLEOTIDE SEQUENCE [LARGE SCALE GENOMIC DNA]</scope>
    <source>
        <strain evidence="19">UTEX 1602</strain>
    </source>
</reference>
<dbReference type="InterPro" id="IPR000642">
    <property type="entry name" value="Peptidase_M41"/>
</dbReference>
<feature type="compositionally biased region" description="Low complexity" evidence="16">
    <location>
        <begin position="927"/>
        <end position="941"/>
    </location>
</feature>
<feature type="region of interest" description="Disordered" evidence="16">
    <location>
        <begin position="889"/>
        <end position="941"/>
    </location>
</feature>
<dbReference type="PANTHER" id="PTHR23076:SF97">
    <property type="entry name" value="ATP-DEPENDENT ZINC METALLOPROTEASE YME1L1"/>
    <property type="match status" value="1"/>
</dbReference>
<evidence type="ECO:0000256" key="3">
    <source>
        <dbReference type="ARBA" id="ARBA00010044"/>
    </source>
</evidence>
<evidence type="ECO:0000256" key="6">
    <source>
        <dbReference type="ARBA" id="ARBA00022692"/>
    </source>
</evidence>
<keyword evidence="14" id="KW-0496">Mitochondrion</keyword>
<keyword evidence="6" id="KW-0812">Transmembrane</keyword>
<dbReference type="STRING" id="3076.A0A2P6TY06"/>